<name>A0ABU2HQQ5_9RHOB</name>
<dbReference type="InterPro" id="IPR053259">
    <property type="entry name" value="Golvesin-related_Golgi"/>
</dbReference>
<dbReference type="Proteomes" id="UP001269144">
    <property type="component" value="Unassembled WGS sequence"/>
</dbReference>
<dbReference type="InterPro" id="IPR027417">
    <property type="entry name" value="P-loop_NTPase"/>
</dbReference>
<organism evidence="1 2">
    <name type="scientific">Paracoccus aurantius</name>
    <dbReference type="NCBI Taxonomy" id="3073814"/>
    <lineage>
        <taxon>Bacteria</taxon>
        <taxon>Pseudomonadati</taxon>
        <taxon>Pseudomonadota</taxon>
        <taxon>Alphaproteobacteria</taxon>
        <taxon>Rhodobacterales</taxon>
        <taxon>Paracoccaceae</taxon>
        <taxon>Paracoccus</taxon>
    </lineage>
</organism>
<sequence>MEKIDVFIHIPKAAGSSIRSLIEANYPPKLRVPCYRKQGVELHGIFEQHRNTRLKDCAVVFGHIPVVVHNYTDRHCNYFTFLRDPVARAISEYKFIKHDLPSHPAHEAFSSGKVSFSAYCAATTTGEFYFSAVSKATQLLAGVDRVKGCDDAMLEKAKRTLMNMGYFGFFHDFVVAVEECAAYLGWNTEGYEMRNVSSVSNTDFLAREGATERDIEVLRNTLRHDIELFDFALSTKEKRRQH</sequence>
<protein>
    <submittedName>
        <fullName evidence="1">Sulfotransferase family 2 domain-containing protein</fullName>
    </submittedName>
</protein>
<dbReference type="SUPFAM" id="SSF52540">
    <property type="entry name" value="P-loop containing nucleoside triphosphate hydrolases"/>
    <property type="match status" value="1"/>
</dbReference>
<dbReference type="EMBL" id="JAVQLW010000001">
    <property type="protein sequence ID" value="MDS9467384.1"/>
    <property type="molecule type" value="Genomic_DNA"/>
</dbReference>
<dbReference type="PANTHER" id="PTHR32301">
    <property type="entry name" value="COUNTIN RECEPTOR CNR3-RELATED"/>
    <property type="match status" value="1"/>
</dbReference>
<reference evidence="2" key="1">
    <citation type="submission" date="2023-07" db="EMBL/GenBank/DDBJ databases">
        <title>Paracoccus sp. MBLB3053 whole genome sequence.</title>
        <authorList>
            <person name="Hwang C.Y."/>
            <person name="Cho E.-S."/>
            <person name="Seo M.-J."/>
        </authorList>
    </citation>
    <scope>NUCLEOTIDE SEQUENCE [LARGE SCALE GENOMIC DNA]</scope>
    <source>
        <strain evidence="2">MBLB3053</strain>
    </source>
</reference>
<comment type="caution">
    <text evidence="1">The sequence shown here is derived from an EMBL/GenBank/DDBJ whole genome shotgun (WGS) entry which is preliminary data.</text>
</comment>
<proteinExistence type="predicted"/>
<dbReference type="Gene3D" id="3.40.50.300">
    <property type="entry name" value="P-loop containing nucleotide triphosphate hydrolases"/>
    <property type="match status" value="1"/>
</dbReference>
<keyword evidence="2" id="KW-1185">Reference proteome</keyword>
<evidence type="ECO:0000313" key="2">
    <source>
        <dbReference type="Proteomes" id="UP001269144"/>
    </source>
</evidence>
<accession>A0ABU2HQQ5</accession>
<gene>
    <name evidence="1" type="ORF">RGQ15_07325</name>
</gene>
<dbReference type="PANTHER" id="PTHR32301:SF6">
    <property type="entry name" value="GOLVESIN-RELATED"/>
    <property type="match status" value="1"/>
</dbReference>
<dbReference type="RefSeq" id="WP_311159560.1">
    <property type="nucleotide sequence ID" value="NZ_JAVQLW010000001.1"/>
</dbReference>
<evidence type="ECO:0000313" key="1">
    <source>
        <dbReference type="EMBL" id="MDS9467384.1"/>
    </source>
</evidence>